<evidence type="ECO:0000259" key="9">
    <source>
        <dbReference type="PROSITE" id="PS50111"/>
    </source>
</evidence>
<evidence type="ECO:0000256" key="8">
    <source>
        <dbReference type="SAM" id="Phobius"/>
    </source>
</evidence>
<keyword evidence="2" id="KW-1003">Cell membrane</keyword>
<evidence type="ECO:0000256" key="3">
    <source>
        <dbReference type="ARBA" id="ARBA00022692"/>
    </source>
</evidence>
<dbReference type="PROSITE" id="PS50111">
    <property type="entry name" value="CHEMOTAXIS_TRANSDUC_2"/>
    <property type="match status" value="1"/>
</dbReference>
<dbReference type="SMART" id="SM01049">
    <property type="entry name" value="Cache_2"/>
    <property type="match status" value="1"/>
</dbReference>
<comment type="subcellular location">
    <subcellularLocation>
        <location evidence="1">Cell membrane</location>
        <topology evidence="1">Multi-pass membrane protein</topology>
    </subcellularLocation>
</comment>
<evidence type="ECO:0000256" key="6">
    <source>
        <dbReference type="ARBA" id="ARBA00023224"/>
    </source>
</evidence>
<dbReference type="Gene3D" id="3.30.450.20">
    <property type="entry name" value="PAS domain"/>
    <property type="match status" value="1"/>
</dbReference>
<accession>A0ABW8PVQ9</accession>
<keyword evidence="3 8" id="KW-0812">Transmembrane</keyword>
<sequence length="568" mass="62307">MLKIKTIGGRLLVIPLLALLGFAIMAGVALSTLNQILHEDRQARIVAIVDLAEGLLRHYQQQARSGQMSREEAQLAAQQAIQGLRYQEVEYIWINDLTRPIPRMIMHPTVPRLNGQILDNPNYHYATRIRSLDGRVDRRLDNENIFVAFTQTVTQLNGRGFVEYRWPKPLAGGGVTEDRYLKLSYVVHDPEWDWVIGTGIYVDDISSIFASLAWRIGILALVLVLITVGFSILTRNWVLKQLGGEVAATRELVEKVAEGDFTCIQGLSRAHPKSIMGAVMKMTEQLSGMLKEMRQISTQVTEASDQLMQVAEQGYTTQDQQTRETDQVATAINEMSQTILEVSTSARTASSAANSADQAVSSGYDSVHQASQAIHQLVMQVKESTQVIHRLSDDTQQIGTVLDVIRAVAEQTNLLALNAAIEAARAGEAGRGFAVVADEVRALASRTQESTEEISRITQLLQEGAQLAVKTMDHSLSETDATVQAAQDAEVALRSIAEAAEHIRDMNHQIAAAAEQQSQVAGEINGSIVNLVHLCEESSAATSQTRSASQSLASLAEQLDHRIARFKV</sequence>
<comment type="caution">
    <text evidence="10">The sequence shown here is derived from an EMBL/GenBank/DDBJ whole genome shotgun (WGS) entry which is preliminary data.</text>
</comment>
<dbReference type="InterPro" id="IPR004089">
    <property type="entry name" value="MCPsignal_dom"/>
</dbReference>
<feature type="domain" description="Methyl-accepting transducer" evidence="9">
    <location>
        <begin position="296"/>
        <end position="532"/>
    </location>
</feature>
<dbReference type="InterPro" id="IPR004010">
    <property type="entry name" value="Double_Cache_2"/>
</dbReference>
<keyword evidence="5 8" id="KW-0472">Membrane</keyword>
<dbReference type="RefSeq" id="WP_405337000.1">
    <property type="nucleotide sequence ID" value="NZ_JBANFI010000001.1"/>
</dbReference>
<evidence type="ECO:0000313" key="11">
    <source>
        <dbReference type="Proteomes" id="UP001621714"/>
    </source>
</evidence>
<protein>
    <submittedName>
        <fullName evidence="10">Methyl-accepting chemotaxis protein</fullName>
    </submittedName>
</protein>
<dbReference type="CDD" id="cd11386">
    <property type="entry name" value="MCP_signal"/>
    <property type="match status" value="1"/>
</dbReference>
<organism evidence="10 11">
    <name type="scientific">Marinospirillum alkalitolerans</name>
    <dbReference type="NCBI Taxonomy" id="3123374"/>
    <lineage>
        <taxon>Bacteria</taxon>
        <taxon>Pseudomonadati</taxon>
        <taxon>Pseudomonadota</taxon>
        <taxon>Gammaproteobacteria</taxon>
        <taxon>Oceanospirillales</taxon>
        <taxon>Oceanospirillaceae</taxon>
        <taxon>Marinospirillum</taxon>
    </lineage>
</organism>
<keyword evidence="4 8" id="KW-1133">Transmembrane helix</keyword>
<gene>
    <name evidence="10" type="ORF">V6U78_02895</name>
</gene>
<evidence type="ECO:0000256" key="5">
    <source>
        <dbReference type="ARBA" id="ARBA00023136"/>
    </source>
</evidence>
<proteinExistence type="predicted"/>
<evidence type="ECO:0000256" key="1">
    <source>
        <dbReference type="ARBA" id="ARBA00004651"/>
    </source>
</evidence>
<dbReference type="InterPro" id="IPR033480">
    <property type="entry name" value="sCache_2"/>
</dbReference>
<dbReference type="Pfam" id="PF08269">
    <property type="entry name" value="dCache_2"/>
    <property type="match status" value="1"/>
</dbReference>
<evidence type="ECO:0000256" key="2">
    <source>
        <dbReference type="ARBA" id="ARBA00022475"/>
    </source>
</evidence>
<evidence type="ECO:0000313" key="10">
    <source>
        <dbReference type="EMBL" id="MFK7159984.1"/>
    </source>
</evidence>
<dbReference type="SMART" id="SM00283">
    <property type="entry name" value="MA"/>
    <property type="match status" value="1"/>
</dbReference>
<dbReference type="Proteomes" id="UP001621714">
    <property type="component" value="Unassembled WGS sequence"/>
</dbReference>
<keyword evidence="6 7" id="KW-0807">Transducer</keyword>
<reference evidence="10 11" key="1">
    <citation type="submission" date="2024-02" db="EMBL/GenBank/DDBJ databases">
        <title>Marinospirillum sp. MEB 164 isolated from Lonar lake sediment.</title>
        <authorList>
            <person name="Joshi A."/>
            <person name="Thite S."/>
        </authorList>
    </citation>
    <scope>NUCLEOTIDE SEQUENCE [LARGE SCALE GENOMIC DNA]</scope>
    <source>
        <strain evidence="10 11">MEB164</strain>
    </source>
</reference>
<dbReference type="PANTHER" id="PTHR32089:SF119">
    <property type="entry name" value="METHYL-ACCEPTING CHEMOTAXIS PROTEIN CTPL"/>
    <property type="match status" value="1"/>
</dbReference>
<name>A0ABW8PVQ9_9GAMM</name>
<evidence type="ECO:0000256" key="7">
    <source>
        <dbReference type="PROSITE-ProRule" id="PRU00284"/>
    </source>
</evidence>
<dbReference type="Pfam" id="PF00015">
    <property type="entry name" value="MCPsignal"/>
    <property type="match status" value="1"/>
</dbReference>
<dbReference type="SUPFAM" id="SSF58104">
    <property type="entry name" value="Methyl-accepting chemotaxis protein (MCP) signaling domain"/>
    <property type="match status" value="1"/>
</dbReference>
<feature type="transmembrane region" description="Helical" evidence="8">
    <location>
        <begin position="212"/>
        <end position="233"/>
    </location>
</feature>
<keyword evidence="11" id="KW-1185">Reference proteome</keyword>
<dbReference type="Gene3D" id="1.10.287.950">
    <property type="entry name" value="Methyl-accepting chemotaxis protein"/>
    <property type="match status" value="1"/>
</dbReference>
<evidence type="ECO:0000256" key="4">
    <source>
        <dbReference type="ARBA" id="ARBA00022989"/>
    </source>
</evidence>
<dbReference type="PANTHER" id="PTHR32089">
    <property type="entry name" value="METHYL-ACCEPTING CHEMOTAXIS PROTEIN MCPB"/>
    <property type="match status" value="1"/>
</dbReference>
<dbReference type="EMBL" id="JBANFI010000001">
    <property type="protein sequence ID" value="MFK7159984.1"/>
    <property type="molecule type" value="Genomic_DNA"/>
</dbReference>